<keyword evidence="2" id="KW-0808">Transferase</keyword>
<dbReference type="STRING" id="1423740.FC36_GL000113"/>
<gene>
    <name evidence="2" type="ORF">FC36_GL000113</name>
</gene>
<dbReference type="AlphaFoldDB" id="A0A0R1TNR3"/>
<dbReference type="GO" id="GO:0016758">
    <property type="term" value="F:hexosyltransferase activity"/>
    <property type="evidence" value="ECO:0007669"/>
    <property type="project" value="UniProtKB-ARBA"/>
</dbReference>
<dbReference type="SUPFAM" id="SSF53448">
    <property type="entry name" value="Nucleotide-diphospho-sugar transferases"/>
    <property type="match status" value="1"/>
</dbReference>
<reference evidence="2 3" key="1">
    <citation type="journal article" date="2015" name="Genome Announc.">
        <title>Expanding the biotechnology potential of lactobacilli through comparative genomics of 213 strains and associated genera.</title>
        <authorList>
            <person name="Sun Z."/>
            <person name="Harris H.M."/>
            <person name="McCann A."/>
            <person name="Guo C."/>
            <person name="Argimon S."/>
            <person name="Zhang W."/>
            <person name="Yang X."/>
            <person name="Jeffery I.B."/>
            <person name="Cooney J.C."/>
            <person name="Kagawa T.F."/>
            <person name="Liu W."/>
            <person name="Song Y."/>
            <person name="Salvetti E."/>
            <person name="Wrobel A."/>
            <person name="Rasinkangas P."/>
            <person name="Parkhill J."/>
            <person name="Rea M.C."/>
            <person name="O'Sullivan O."/>
            <person name="Ritari J."/>
            <person name="Douillard F.P."/>
            <person name="Paul Ross R."/>
            <person name="Yang R."/>
            <person name="Briner A.E."/>
            <person name="Felis G.E."/>
            <person name="de Vos W.M."/>
            <person name="Barrangou R."/>
            <person name="Klaenhammer T.R."/>
            <person name="Caufield P.W."/>
            <person name="Cui Y."/>
            <person name="Zhang H."/>
            <person name="O'Toole P.W."/>
        </authorList>
    </citation>
    <scope>NUCLEOTIDE SEQUENCE [LARGE SCALE GENOMIC DNA]</scope>
    <source>
        <strain evidence="2 3">DSM 15833</strain>
    </source>
</reference>
<comment type="caution">
    <text evidence="2">The sequence shown here is derived from an EMBL/GenBank/DDBJ whole genome shotgun (WGS) entry which is preliminary data.</text>
</comment>
<dbReference type="PANTHER" id="PTHR22916">
    <property type="entry name" value="GLYCOSYLTRANSFERASE"/>
    <property type="match status" value="1"/>
</dbReference>
<evidence type="ECO:0000313" key="2">
    <source>
        <dbReference type="EMBL" id="KRL80179.1"/>
    </source>
</evidence>
<dbReference type="PATRIC" id="fig|1423740.3.peg.118"/>
<proteinExistence type="predicted"/>
<dbReference type="Pfam" id="PF00535">
    <property type="entry name" value="Glycos_transf_2"/>
    <property type="match status" value="1"/>
</dbReference>
<dbReference type="EMBL" id="AZFH01000068">
    <property type="protein sequence ID" value="KRL80179.1"/>
    <property type="molecule type" value="Genomic_DNA"/>
</dbReference>
<feature type="domain" description="Glycosyltransferase 2-like" evidence="1">
    <location>
        <begin position="9"/>
        <end position="112"/>
    </location>
</feature>
<dbReference type="CDD" id="cd00761">
    <property type="entry name" value="Glyco_tranf_GTA_type"/>
    <property type="match status" value="1"/>
</dbReference>
<dbReference type="InterPro" id="IPR029044">
    <property type="entry name" value="Nucleotide-diphossugar_trans"/>
</dbReference>
<evidence type="ECO:0000313" key="3">
    <source>
        <dbReference type="Proteomes" id="UP000051048"/>
    </source>
</evidence>
<evidence type="ECO:0000259" key="1">
    <source>
        <dbReference type="Pfam" id="PF00535"/>
    </source>
</evidence>
<protein>
    <submittedName>
        <fullName evidence="2">Glycosyltransferase</fullName>
    </submittedName>
</protein>
<dbReference type="Proteomes" id="UP000051048">
    <property type="component" value="Unassembled WGS sequence"/>
</dbReference>
<sequence length="341" mass="39384">MNFLEKLLSIVVPCYNAEDYVERCINSLVLGGDKVEIILVDDGSTDGTGRVIDYYQEEFPNQIVALHQANGGHGQAVNTGVYAASAPYVKIVDSDDWVSFSALKKILAFIEKCVTQDELVDMILSNYVYDKVGAKHKKVVSYSFLPQEKVFSWDKVHLVFGQYLLMHAIIYRTELLTKECHLQLPKHTFYVDNLYAFEPLGYVKSIYYLDVDFYHYFIGRDDQSVNEQVMLKRIDQQLAVNKRMVRFYVENVAADSPQARYMKYYLEIITTVSSILLIRGKKAEYLAKKKELWQYIKTYDVDLYRKLRRRVFGVGVNLPGRVGRSLASGVYRVVHKVYGFN</sequence>
<dbReference type="InterPro" id="IPR001173">
    <property type="entry name" value="Glyco_trans_2-like"/>
</dbReference>
<dbReference type="PANTHER" id="PTHR22916:SF3">
    <property type="entry name" value="UDP-GLCNAC:BETAGAL BETA-1,3-N-ACETYLGLUCOSAMINYLTRANSFERASE-LIKE PROTEIN 1"/>
    <property type="match status" value="1"/>
</dbReference>
<name>A0A0R1TNR3_9LACO</name>
<dbReference type="Gene3D" id="3.90.550.10">
    <property type="entry name" value="Spore Coat Polysaccharide Biosynthesis Protein SpsA, Chain A"/>
    <property type="match status" value="1"/>
</dbReference>
<organism evidence="2 3">
    <name type="scientific">Ligilactobacillus equi DSM 15833 = JCM 10991</name>
    <dbReference type="NCBI Taxonomy" id="1423740"/>
    <lineage>
        <taxon>Bacteria</taxon>
        <taxon>Bacillati</taxon>
        <taxon>Bacillota</taxon>
        <taxon>Bacilli</taxon>
        <taxon>Lactobacillales</taxon>
        <taxon>Lactobacillaceae</taxon>
        <taxon>Ligilactobacillus</taxon>
    </lineage>
</organism>
<accession>A0A0R1TNR3</accession>